<keyword evidence="2" id="KW-0732">Signal</keyword>
<feature type="chain" id="PRO_5043496434" description="Secreted protein" evidence="2">
    <location>
        <begin position="28"/>
        <end position="126"/>
    </location>
</feature>
<proteinExistence type="predicted"/>
<evidence type="ECO:0008006" key="5">
    <source>
        <dbReference type="Google" id="ProtNLM"/>
    </source>
</evidence>
<reference evidence="3" key="1">
    <citation type="journal article" date="2022" name="bioRxiv">
        <title>Sequencing and chromosome-scale assembly of the giantPleurodeles waltlgenome.</title>
        <authorList>
            <person name="Brown T."/>
            <person name="Elewa A."/>
            <person name="Iarovenko S."/>
            <person name="Subramanian E."/>
            <person name="Araus A.J."/>
            <person name="Petzold A."/>
            <person name="Susuki M."/>
            <person name="Suzuki K.-i.T."/>
            <person name="Hayashi T."/>
            <person name="Toyoda A."/>
            <person name="Oliveira C."/>
            <person name="Osipova E."/>
            <person name="Leigh N.D."/>
            <person name="Simon A."/>
            <person name="Yun M.H."/>
        </authorList>
    </citation>
    <scope>NUCLEOTIDE SEQUENCE</scope>
    <source>
        <strain evidence="3">20211129_DDA</strain>
        <tissue evidence="3">Liver</tissue>
    </source>
</reference>
<keyword evidence="4" id="KW-1185">Reference proteome</keyword>
<feature type="compositionally biased region" description="Basic and acidic residues" evidence="1">
    <location>
        <begin position="84"/>
        <end position="105"/>
    </location>
</feature>
<dbReference type="AlphaFoldDB" id="A0AAV7LDH0"/>
<dbReference type="EMBL" id="JANPWB010000015">
    <property type="protein sequence ID" value="KAJ1089004.1"/>
    <property type="molecule type" value="Genomic_DNA"/>
</dbReference>
<comment type="caution">
    <text evidence="3">The sequence shown here is derived from an EMBL/GenBank/DDBJ whole genome shotgun (WGS) entry which is preliminary data.</text>
</comment>
<evidence type="ECO:0000313" key="4">
    <source>
        <dbReference type="Proteomes" id="UP001066276"/>
    </source>
</evidence>
<feature type="region of interest" description="Disordered" evidence="1">
    <location>
        <begin position="56"/>
        <end position="126"/>
    </location>
</feature>
<feature type="signal peptide" evidence="2">
    <location>
        <begin position="1"/>
        <end position="27"/>
    </location>
</feature>
<name>A0AAV7LDH0_PLEWA</name>
<evidence type="ECO:0000256" key="2">
    <source>
        <dbReference type="SAM" id="SignalP"/>
    </source>
</evidence>
<organism evidence="3 4">
    <name type="scientific">Pleurodeles waltl</name>
    <name type="common">Iberian ribbed newt</name>
    <dbReference type="NCBI Taxonomy" id="8319"/>
    <lineage>
        <taxon>Eukaryota</taxon>
        <taxon>Metazoa</taxon>
        <taxon>Chordata</taxon>
        <taxon>Craniata</taxon>
        <taxon>Vertebrata</taxon>
        <taxon>Euteleostomi</taxon>
        <taxon>Amphibia</taxon>
        <taxon>Batrachia</taxon>
        <taxon>Caudata</taxon>
        <taxon>Salamandroidea</taxon>
        <taxon>Salamandridae</taxon>
        <taxon>Pleurodelinae</taxon>
        <taxon>Pleurodeles</taxon>
    </lineage>
</organism>
<accession>A0AAV7LDH0</accession>
<evidence type="ECO:0000256" key="1">
    <source>
        <dbReference type="SAM" id="MobiDB-lite"/>
    </source>
</evidence>
<sequence length="126" mass="12964">MAARLPRRLGCRSACLVAAAAIGRCGAALPHGSSGGAGAVQRATWPLCLWRRGAAWPHGSSRGAWPPCPPTGGAGRRSAASRSTRNEVRLRAHKPRAEGGAEARPGEPTPPATDIGRVGQCQRASN</sequence>
<gene>
    <name evidence="3" type="ORF">NDU88_002158</name>
</gene>
<protein>
    <recommendedName>
        <fullName evidence="5">Secreted protein</fullName>
    </recommendedName>
</protein>
<evidence type="ECO:0000313" key="3">
    <source>
        <dbReference type="EMBL" id="KAJ1089004.1"/>
    </source>
</evidence>
<dbReference type="Proteomes" id="UP001066276">
    <property type="component" value="Chromosome 11"/>
</dbReference>